<evidence type="ECO:0000313" key="9">
    <source>
        <dbReference type="EMBL" id="KAF4634411.1"/>
    </source>
</evidence>
<evidence type="ECO:0000256" key="7">
    <source>
        <dbReference type="SAM" id="MobiDB-lite"/>
    </source>
</evidence>
<dbReference type="GO" id="GO:0000978">
    <property type="term" value="F:RNA polymerase II cis-regulatory region sequence-specific DNA binding"/>
    <property type="evidence" value="ECO:0007669"/>
    <property type="project" value="TreeGrafter"/>
</dbReference>
<dbReference type="Gene3D" id="4.10.240.10">
    <property type="entry name" value="Zn(2)-C6 fungal-type DNA-binding domain"/>
    <property type="match status" value="1"/>
</dbReference>
<feature type="domain" description="Zn(2)-C6 fungal-type" evidence="8">
    <location>
        <begin position="25"/>
        <end position="55"/>
    </location>
</feature>
<proteinExistence type="predicted"/>
<dbReference type="PANTHER" id="PTHR31944">
    <property type="entry name" value="HEME-RESPONSIVE ZINC FINGER TRANSCRIPTION FACTOR HAP1"/>
    <property type="match status" value="1"/>
</dbReference>
<dbReference type="InterPro" id="IPR036864">
    <property type="entry name" value="Zn2-C6_fun-type_DNA-bd_sf"/>
</dbReference>
<dbReference type="SMART" id="SM00906">
    <property type="entry name" value="Fungal_trans"/>
    <property type="match status" value="1"/>
</dbReference>
<accession>A0A8H4RS44</accession>
<reference evidence="9 10" key="1">
    <citation type="submission" date="2020-03" db="EMBL/GenBank/DDBJ databases">
        <title>Draft Genome Sequence of Cudoniella acicularis.</title>
        <authorList>
            <person name="Buettner E."/>
            <person name="Kellner H."/>
        </authorList>
    </citation>
    <scope>NUCLEOTIDE SEQUENCE [LARGE SCALE GENOMIC DNA]</scope>
    <source>
        <strain evidence="9 10">DSM 108380</strain>
    </source>
</reference>
<evidence type="ECO:0000256" key="6">
    <source>
        <dbReference type="ARBA" id="ARBA00023242"/>
    </source>
</evidence>
<dbReference type="SUPFAM" id="SSF57701">
    <property type="entry name" value="Zn2/Cys6 DNA-binding domain"/>
    <property type="match status" value="1"/>
</dbReference>
<dbReference type="PROSITE" id="PS00463">
    <property type="entry name" value="ZN2_CY6_FUNGAL_1"/>
    <property type="match status" value="1"/>
</dbReference>
<evidence type="ECO:0000256" key="3">
    <source>
        <dbReference type="ARBA" id="ARBA00023015"/>
    </source>
</evidence>
<dbReference type="CDD" id="cd12148">
    <property type="entry name" value="fungal_TF_MHR"/>
    <property type="match status" value="1"/>
</dbReference>
<dbReference type="OrthoDB" id="4337792at2759"/>
<evidence type="ECO:0000256" key="4">
    <source>
        <dbReference type="ARBA" id="ARBA00023125"/>
    </source>
</evidence>
<dbReference type="SMART" id="SM00066">
    <property type="entry name" value="GAL4"/>
    <property type="match status" value="1"/>
</dbReference>
<evidence type="ECO:0000256" key="2">
    <source>
        <dbReference type="ARBA" id="ARBA00022833"/>
    </source>
</evidence>
<evidence type="ECO:0000313" key="10">
    <source>
        <dbReference type="Proteomes" id="UP000566819"/>
    </source>
</evidence>
<dbReference type="InterPro" id="IPR051430">
    <property type="entry name" value="Fungal_TF_Env_Response"/>
</dbReference>
<dbReference type="InterPro" id="IPR001138">
    <property type="entry name" value="Zn2Cys6_DnaBD"/>
</dbReference>
<organism evidence="9 10">
    <name type="scientific">Cudoniella acicularis</name>
    <dbReference type="NCBI Taxonomy" id="354080"/>
    <lineage>
        <taxon>Eukaryota</taxon>
        <taxon>Fungi</taxon>
        <taxon>Dikarya</taxon>
        <taxon>Ascomycota</taxon>
        <taxon>Pezizomycotina</taxon>
        <taxon>Leotiomycetes</taxon>
        <taxon>Helotiales</taxon>
        <taxon>Tricladiaceae</taxon>
        <taxon>Cudoniella</taxon>
    </lineage>
</organism>
<feature type="compositionally biased region" description="Polar residues" evidence="7">
    <location>
        <begin position="104"/>
        <end position="128"/>
    </location>
</feature>
<keyword evidence="4" id="KW-0238">DNA-binding</keyword>
<dbReference type="Proteomes" id="UP000566819">
    <property type="component" value="Unassembled WGS sequence"/>
</dbReference>
<dbReference type="CDD" id="cd00067">
    <property type="entry name" value="GAL4"/>
    <property type="match status" value="1"/>
</dbReference>
<sequence>MEDLIPEPTSQLAILPRKRRRPALSCAECRRRKVKCDRKDPCDQCRKTKSATCTYSPEGLSSLKNYVPQPISSHSLWSTRDVSSDGGKVLGEDLGGNVLGFSTAPENISDDTPSTSGQSISDSHSTASGQYVDQDLAQRVGGLKQVFSSVKINGQAAEIGNSRSLPARSLRGNMTKNRYFGHSHWMSALAQAKSFMCFEINLDDDDNPNDNDGMKLKNKEADAAINSAFDSCKMMARAIKATQTPQWTMWGVSFQHSMPVRSIADELVGHYLRTHEAIHRILHIPSFQKEYAQYWANPQATSTVSLIKILLVMAIGTCFYQGPDFDTHKTQAIHWVYTAQFWLASPREKSRLHIASIQVECLLLLARSIYNIGADILWNHTGSVLRTAMGMGFHRDPKYFKRYSILHNEVRRRLWATILEINIQACLDSGMSPMISINDFDTEAPSNINDNEIDESTATHPTSHPTHVFTQSSLQIALLSSLTTRLEAANLVNDYRVEISYEEVLRLDKELLRNYKYNHSFFTRAAQDPLARLRPTTFHRKILDLTVQRFLLVLHRPFAMKARNDPRFYYSHKIYLDTAMAVHTVPSNSVLDSNNCEVKDDYIRFRLISGGFLKEILIHSVIIIYQEMIAPLEDDLPGHDRSRIPALEAGETGVKSHLMYCIALAHIKALEQGTSSEEDMIEAAISSLRQSQEILKRRMPAALEDQFSGGIMAEIPAGDLDLDLSMQDWGMEFEPDDEWLFSGWPLGNAKGSAF</sequence>
<name>A0A8H4RS44_9HELO</name>
<dbReference type="PROSITE" id="PS50048">
    <property type="entry name" value="ZN2_CY6_FUNGAL_2"/>
    <property type="match status" value="1"/>
</dbReference>
<evidence type="ECO:0000256" key="5">
    <source>
        <dbReference type="ARBA" id="ARBA00023163"/>
    </source>
</evidence>
<dbReference type="InterPro" id="IPR007219">
    <property type="entry name" value="XnlR_reg_dom"/>
</dbReference>
<keyword evidence="3" id="KW-0805">Transcription regulation</keyword>
<dbReference type="GO" id="GO:0006351">
    <property type="term" value="P:DNA-templated transcription"/>
    <property type="evidence" value="ECO:0007669"/>
    <property type="project" value="InterPro"/>
</dbReference>
<gene>
    <name evidence="9" type="ORF">G7Y89_g3707</name>
</gene>
<dbReference type="GO" id="GO:0008270">
    <property type="term" value="F:zinc ion binding"/>
    <property type="evidence" value="ECO:0007669"/>
    <property type="project" value="InterPro"/>
</dbReference>
<protein>
    <recommendedName>
        <fullName evidence="8">Zn(2)-C6 fungal-type domain-containing protein</fullName>
    </recommendedName>
</protein>
<evidence type="ECO:0000259" key="8">
    <source>
        <dbReference type="PROSITE" id="PS50048"/>
    </source>
</evidence>
<dbReference type="EMBL" id="JAAMPI010000187">
    <property type="protein sequence ID" value="KAF4634411.1"/>
    <property type="molecule type" value="Genomic_DNA"/>
</dbReference>
<keyword evidence="5" id="KW-0804">Transcription</keyword>
<dbReference type="GO" id="GO:0001228">
    <property type="term" value="F:DNA-binding transcription activator activity, RNA polymerase II-specific"/>
    <property type="evidence" value="ECO:0007669"/>
    <property type="project" value="TreeGrafter"/>
</dbReference>
<evidence type="ECO:0000256" key="1">
    <source>
        <dbReference type="ARBA" id="ARBA00022723"/>
    </source>
</evidence>
<keyword evidence="2" id="KW-0862">Zinc</keyword>
<dbReference type="GO" id="GO:0005634">
    <property type="term" value="C:nucleus"/>
    <property type="evidence" value="ECO:0007669"/>
    <property type="project" value="TreeGrafter"/>
</dbReference>
<dbReference type="AlphaFoldDB" id="A0A8H4RS44"/>
<keyword evidence="1" id="KW-0479">Metal-binding</keyword>
<dbReference type="Pfam" id="PF04082">
    <property type="entry name" value="Fungal_trans"/>
    <property type="match status" value="1"/>
</dbReference>
<keyword evidence="6" id="KW-0539">Nucleus</keyword>
<comment type="caution">
    <text evidence="9">The sequence shown here is derived from an EMBL/GenBank/DDBJ whole genome shotgun (WGS) entry which is preliminary data.</text>
</comment>
<feature type="region of interest" description="Disordered" evidence="7">
    <location>
        <begin position="102"/>
        <end position="128"/>
    </location>
</feature>
<dbReference type="Pfam" id="PF00172">
    <property type="entry name" value="Zn_clus"/>
    <property type="match status" value="1"/>
</dbReference>
<dbReference type="PANTHER" id="PTHR31944:SF131">
    <property type="entry name" value="HEME-RESPONSIVE ZINC FINGER TRANSCRIPTION FACTOR HAP1"/>
    <property type="match status" value="1"/>
</dbReference>
<keyword evidence="10" id="KW-1185">Reference proteome</keyword>